<evidence type="ECO:0000256" key="1">
    <source>
        <dbReference type="SAM" id="Phobius"/>
    </source>
</evidence>
<reference evidence="2 3" key="1">
    <citation type="submission" date="2015-09" db="EMBL/GenBank/DDBJ databases">
        <authorList>
            <person name="Jackson K.R."/>
            <person name="Lunt B.L."/>
            <person name="Fisher J.N.B."/>
            <person name="Gardner A.V."/>
            <person name="Bailey M.E."/>
            <person name="Deus L.M."/>
            <person name="Earl A.S."/>
            <person name="Gibby P.D."/>
            <person name="Hartmann K.A."/>
            <person name="Liu J.E."/>
            <person name="Manci A.M."/>
            <person name="Nielsen D.A."/>
            <person name="Solomon M.B."/>
            <person name="Breakwell D.P."/>
            <person name="Burnett S.H."/>
            <person name="Grose J.H."/>
        </authorList>
    </citation>
    <scope>NUCLEOTIDE SEQUENCE [LARGE SCALE GENOMIC DNA]</scope>
    <source>
        <strain evidence="2 3">KCOM 1279</strain>
    </source>
</reference>
<organism evidence="2">
    <name type="scientific">Fusobacterium animalis</name>
    <dbReference type="NCBI Taxonomy" id="76859"/>
    <lineage>
        <taxon>Bacteria</taxon>
        <taxon>Fusobacteriati</taxon>
        <taxon>Fusobacteriota</taxon>
        <taxon>Fusobacteriia</taxon>
        <taxon>Fusobacteriales</taxon>
        <taxon>Fusobacteriaceae</taxon>
        <taxon>Fusobacterium</taxon>
    </lineage>
</organism>
<evidence type="ECO:0000313" key="3">
    <source>
        <dbReference type="Proteomes" id="UP000063147"/>
    </source>
</evidence>
<feature type="transmembrane region" description="Helical" evidence="1">
    <location>
        <begin position="5"/>
        <end position="22"/>
    </location>
</feature>
<gene>
    <name evidence="2" type="ORF">RN98_09590</name>
</gene>
<dbReference type="Proteomes" id="UP000063147">
    <property type="component" value="Chromosome"/>
</dbReference>
<feature type="transmembrane region" description="Helical" evidence="1">
    <location>
        <begin position="58"/>
        <end position="75"/>
    </location>
</feature>
<feature type="transmembrane region" description="Helical" evidence="1">
    <location>
        <begin position="28"/>
        <end position="51"/>
    </location>
</feature>
<keyword evidence="1" id="KW-0812">Transmembrane</keyword>
<feature type="transmembrane region" description="Helical" evidence="1">
    <location>
        <begin position="139"/>
        <end position="160"/>
    </location>
</feature>
<accession>A0A0M4RLK2</accession>
<dbReference type="OrthoDB" id="90103at2"/>
<name>A0A0M4RLK2_9FUSO</name>
<dbReference type="InterPro" id="IPR005325">
    <property type="entry name" value="DUF308_memb"/>
</dbReference>
<evidence type="ECO:0000313" key="2">
    <source>
        <dbReference type="EMBL" id="ALF18416.1"/>
    </source>
</evidence>
<feature type="transmembrane region" description="Helical" evidence="1">
    <location>
        <begin position="112"/>
        <end position="133"/>
    </location>
</feature>
<dbReference type="Pfam" id="PF03729">
    <property type="entry name" value="DUF308"/>
    <property type="match status" value="2"/>
</dbReference>
<protein>
    <recommendedName>
        <fullName evidence="4">Acid-resistance membrane protein</fullName>
    </recommendedName>
</protein>
<dbReference type="PATRIC" id="fig|76859.3.peg.1936"/>
<dbReference type="EMBL" id="CP012713">
    <property type="protein sequence ID" value="ALF18416.1"/>
    <property type="molecule type" value="Genomic_DNA"/>
</dbReference>
<keyword evidence="1" id="KW-0472">Membrane</keyword>
<dbReference type="AlphaFoldDB" id="A0A0M4RLK2"/>
<feature type="transmembrane region" description="Helical" evidence="1">
    <location>
        <begin position="81"/>
        <end position="100"/>
    </location>
</feature>
<keyword evidence="1" id="KW-1133">Transmembrane helix</keyword>
<proteinExistence type="predicted"/>
<dbReference type="RefSeq" id="WP_060676590.1">
    <property type="nucleotide sequence ID" value="NZ_CP012713.1"/>
</dbReference>
<evidence type="ECO:0008006" key="4">
    <source>
        <dbReference type="Google" id="ProtNLM"/>
    </source>
</evidence>
<sequence>MNRFLNIFFGVVFILFGIYMWNNPTETFVTYSFYLGLLYVIWTIITIFYIFRRKIRPVPYGNIIVSIIISIAILALPMFSIAMVLWTFVFIFLISAIYYLRNVIKNGLKSHLLQFILACIAVVYGFVMLFNPIVAGNTIAKILAFFVIMNGISYILSSIIDVKIE</sequence>